<dbReference type="CDD" id="cd12148">
    <property type="entry name" value="fungal_TF_MHR"/>
    <property type="match status" value="1"/>
</dbReference>
<proteinExistence type="predicted"/>
<evidence type="ECO:0000256" key="1">
    <source>
        <dbReference type="ARBA" id="ARBA00023242"/>
    </source>
</evidence>
<dbReference type="GO" id="GO:0006351">
    <property type="term" value="P:DNA-templated transcription"/>
    <property type="evidence" value="ECO:0007669"/>
    <property type="project" value="InterPro"/>
</dbReference>
<dbReference type="Pfam" id="PF00106">
    <property type="entry name" value="adh_short"/>
    <property type="match status" value="1"/>
</dbReference>
<feature type="domain" description="Xylanolytic transcriptional activator regulatory" evidence="3">
    <location>
        <begin position="492"/>
        <end position="565"/>
    </location>
</feature>
<dbReference type="InterPro" id="IPR007219">
    <property type="entry name" value="XnlR_reg_dom"/>
</dbReference>
<keyword evidence="1" id="KW-0539">Nucleus</keyword>
<reference evidence="4 5" key="1">
    <citation type="journal article" date="2014" name="BMC Genomics">
        <title>Comparative genome sequencing reveals chemotype-specific gene clusters in the toxigenic black mold Stachybotrys.</title>
        <authorList>
            <person name="Semeiks J."/>
            <person name="Borek D."/>
            <person name="Otwinowski Z."/>
            <person name="Grishin N.V."/>
        </authorList>
    </citation>
    <scope>NUCLEOTIDE SEQUENCE [LARGE SCALE GENOMIC DNA]</scope>
    <source>
        <strain evidence="5">CBS 109288 / IBT 7711</strain>
    </source>
</reference>
<dbReference type="InterPro" id="IPR050987">
    <property type="entry name" value="AtrR-like"/>
</dbReference>
<dbReference type="Pfam" id="PF04082">
    <property type="entry name" value="Fungal_trans"/>
    <property type="match status" value="1"/>
</dbReference>
<evidence type="ECO:0000259" key="3">
    <source>
        <dbReference type="SMART" id="SM00906"/>
    </source>
</evidence>
<evidence type="ECO:0000256" key="2">
    <source>
        <dbReference type="SAM" id="MobiDB-lite"/>
    </source>
</evidence>
<dbReference type="HOGENOM" id="CLU_355304_0_0_1"/>
<gene>
    <name evidence="4" type="ORF">S7711_03832</name>
</gene>
<dbReference type="PANTHER" id="PTHR46910:SF25">
    <property type="entry name" value="ABC-TRANSPORTER-REGULATING TRANSCRIPTION FACTOR"/>
    <property type="match status" value="1"/>
</dbReference>
<dbReference type="Proteomes" id="UP000028045">
    <property type="component" value="Unassembled WGS sequence"/>
</dbReference>
<name>A0A084AUC1_STACB</name>
<dbReference type="Gene3D" id="3.40.50.720">
    <property type="entry name" value="NAD(P)-binding Rossmann-like Domain"/>
    <property type="match status" value="1"/>
</dbReference>
<feature type="region of interest" description="Disordered" evidence="2">
    <location>
        <begin position="303"/>
        <end position="327"/>
    </location>
</feature>
<sequence>MSARVALVLGAGSNIGASIVKAFAAKNYKVATVSRSNKGDAASLSNLQIQSDFSDPESIAKVFTQVESELGVPDVVIYNAAAANAQDASNIFGLPVTDFARSLNVNTVSLYAAAQAAVSAWAKLPESASPTFIYTGNILNVSPIPTLLDLGSGKSASAHIIRSAAQIYKDKSFKFYYADERTASGGPVYSNINGPAHADLYEHAALMEENLGTPDLSDAVAGDQVIVKVGLRFVSEEEDPMIPCHFTPICMKKTRRKPPGFRQIQELQDKLAQMEGLLEQALANQSSNEPDSSRNGQTMVGIRNAQVGESTQGVRGGWGRTGANRPTWVSDQDSELQHLVMVDEALRTPPHPVPSWKGGLALGPFARASYLPLPNKSTALSLVTDCFMSYNRFFPLFDEDDFMQQFHEQYSTSSPGSPAWWACINVVMCLAHRFRAMRTLNTAPENAMACGYLSNALAVVSELNMLVDSLPAVQALVGMAVILQGTPDPRASSVLVAAAVRLAQSMGLHRATKDPTLKPMQIEQRRRVFWIAYFLDRDISLRMGQPFAQDDEDMDVELPEDSLCGISRDQGLCSVNFFNSRIGLAVIQGQVYKKLYSVHASRQPETQKGIIAQELSSVLAYWKSSVPIDFEEYMMVQRQSALSVETVHLLIMRVTYVNCLIMIDRYLPSTVNIIEHAGMGSQVAPGAQESLCITESRKAMRLIDITPIGDYACVWMLLHPCFSAATLLLANIIQHPISPQAQLDLSIVEPFLHLLEFLAGRHGECTQSTEAKRMHGVCRDLECQAREAMARTGLSLIWA</sequence>
<accession>A0A084AUC1</accession>
<dbReference type="PANTHER" id="PTHR46910">
    <property type="entry name" value="TRANSCRIPTION FACTOR PDR1"/>
    <property type="match status" value="1"/>
</dbReference>
<dbReference type="InterPro" id="IPR036291">
    <property type="entry name" value="NAD(P)-bd_dom_sf"/>
</dbReference>
<dbReference type="SMART" id="SM00906">
    <property type="entry name" value="Fungal_trans"/>
    <property type="match status" value="1"/>
</dbReference>
<dbReference type="OrthoDB" id="2123952at2759"/>
<evidence type="ECO:0000313" key="5">
    <source>
        <dbReference type="Proteomes" id="UP000028045"/>
    </source>
</evidence>
<protein>
    <recommendedName>
        <fullName evidence="3">Xylanolytic transcriptional activator regulatory domain-containing protein</fullName>
    </recommendedName>
</protein>
<dbReference type="InterPro" id="IPR002347">
    <property type="entry name" value="SDR_fam"/>
</dbReference>
<dbReference type="GO" id="GO:0003677">
    <property type="term" value="F:DNA binding"/>
    <property type="evidence" value="ECO:0007669"/>
    <property type="project" value="InterPro"/>
</dbReference>
<organism evidence="4 5">
    <name type="scientific">Stachybotrys chartarum (strain CBS 109288 / IBT 7711)</name>
    <name type="common">Toxic black mold</name>
    <name type="synonym">Stilbospora chartarum</name>
    <dbReference type="NCBI Taxonomy" id="1280523"/>
    <lineage>
        <taxon>Eukaryota</taxon>
        <taxon>Fungi</taxon>
        <taxon>Dikarya</taxon>
        <taxon>Ascomycota</taxon>
        <taxon>Pezizomycotina</taxon>
        <taxon>Sordariomycetes</taxon>
        <taxon>Hypocreomycetidae</taxon>
        <taxon>Hypocreales</taxon>
        <taxon>Stachybotryaceae</taxon>
        <taxon>Stachybotrys</taxon>
    </lineage>
</organism>
<dbReference type="GO" id="GO:0008270">
    <property type="term" value="F:zinc ion binding"/>
    <property type="evidence" value="ECO:0007669"/>
    <property type="project" value="InterPro"/>
</dbReference>
<evidence type="ECO:0000313" key="4">
    <source>
        <dbReference type="EMBL" id="KEY68900.1"/>
    </source>
</evidence>
<dbReference type="EMBL" id="KL648556">
    <property type="protein sequence ID" value="KEY68900.1"/>
    <property type="molecule type" value="Genomic_DNA"/>
</dbReference>
<dbReference type="AlphaFoldDB" id="A0A084AUC1"/>
<dbReference type="GO" id="GO:0003700">
    <property type="term" value="F:DNA-binding transcription factor activity"/>
    <property type="evidence" value="ECO:0007669"/>
    <property type="project" value="InterPro"/>
</dbReference>
<dbReference type="SUPFAM" id="SSF51735">
    <property type="entry name" value="NAD(P)-binding Rossmann-fold domains"/>
    <property type="match status" value="1"/>
</dbReference>
<keyword evidence="5" id="KW-1185">Reference proteome</keyword>